<dbReference type="EMBL" id="QMFZ01000012">
    <property type="protein sequence ID" value="RBB38901.1"/>
    <property type="molecule type" value="Genomic_DNA"/>
</dbReference>
<accession>A0A365QUV2</accession>
<evidence type="ECO:0000259" key="2">
    <source>
        <dbReference type="Pfam" id="PF04233"/>
    </source>
</evidence>
<organism evidence="3 4">
    <name type="scientific">Burkholderia reimsis</name>
    <dbReference type="NCBI Taxonomy" id="2234132"/>
    <lineage>
        <taxon>Bacteria</taxon>
        <taxon>Pseudomonadati</taxon>
        <taxon>Pseudomonadota</taxon>
        <taxon>Betaproteobacteria</taxon>
        <taxon>Burkholderiales</taxon>
        <taxon>Burkholderiaceae</taxon>
        <taxon>Burkholderia</taxon>
    </lineage>
</organism>
<dbReference type="Proteomes" id="UP000252458">
    <property type="component" value="Unassembled WGS sequence"/>
</dbReference>
<feature type="region of interest" description="Disordered" evidence="1">
    <location>
        <begin position="40"/>
        <end position="66"/>
    </location>
</feature>
<proteinExistence type="predicted"/>
<evidence type="ECO:0000313" key="3">
    <source>
        <dbReference type="EMBL" id="RBB38901.1"/>
    </source>
</evidence>
<name>A0A365QUV2_9BURK</name>
<comment type="caution">
    <text evidence="3">The sequence shown here is derived from an EMBL/GenBank/DDBJ whole genome shotgun (WGS) entry which is preliminary data.</text>
</comment>
<feature type="domain" description="Phage head morphogenesis" evidence="2">
    <location>
        <begin position="180"/>
        <end position="287"/>
    </location>
</feature>
<dbReference type="Pfam" id="PF04233">
    <property type="entry name" value="Phage_Mu_F"/>
    <property type="match status" value="1"/>
</dbReference>
<sequence>MIRLVMPDPERSEVQTQRARIKRTMQRFLTGLSHDIARQAGPKLDGLRANVSKAAHDDDDGENDSIPQLDEASAAAAADALDEELDWSSFETLPDEIFDPLARTYKGARASAVIQVGEVREGLSSSAARDAVNFDVVNDAAVEWAQARAAEMVGKKRVDGKLVDNPDARWRIDDTTREAIKSLTQDALEQGWSAEQFTKQIIDDAAFDYTRANTIARTEARLANSNGTLDAWRADGRVEKKAWSTAGDDKVEEVCQANADAGDIPIDDVFPSGDDATPAHPNCRCVIVGTTYANDEDES</sequence>
<gene>
    <name evidence="3" type="ORF">DPV79_16105</name>
</gene>
<keyword evidence="4" id="KW-1185">Reference proteome</keyword>
<evidence type="ECO:0000256" key="1">
    <source>
        <dbReference type="SAM" id="MobiDB-lite"/>
    </source>
</evidence>
<protein>
    <recommendedName>
        <fullName evidence="2">Phage head morphogenesis domain-containing protein</fullName>
    </recommendedName>
</protein>
<dbReference type="AlphaFoldDB" id="A0A365QUV2"/>
<dbReference type="InterPro" id="IPR006528">
    <property type="entry name" value="Phage_head_morphogenesis_dom"/>
</dbReference>
<dbReference type="RefSeq" id="WP_113045889.1">
    <property type="nucleotide sequence ID" value="NZ_QMFZ01000012.1"/>
</dbReference>
<reference evidence="3 4" key="1">
    <citation type="submission" date="2018-06" db="EMBL/GenBank/DDBJ databases">
        <title>Draft genome sequence of Burkholderia reimsis strain BE51 isolated from a French agricultural soil.</title>
        <authorList>
            <person name="Esmaeel Q."/>
        </authorList>
    </citation>
    <scope>NUCLEOTIDE SEQUENCE [LARGE SCALE GENOMIC DNA]</scope>
    <source>
        <strain evidence="3 4">BE51</strain>
    </source>
</reference>
<evidence type="ECO:0000313" key="4">
    <source>
        <dbReference type="Proteomes" id="UP000252458"/>
    </source>
</evidence>